<accession>A0ABR9IZF6</accession>
<organism evidence="2 3">
    <name type="scientific">Rhizobium viscosum</name>
    <name type="common">Arthrobacter viscosus</name>
    <dbReference type="NCBI Taxonomy" id="1673"/>
    <lineage>
        <taxon>Bacteria</taxon>
        <taxon>Pseudomonadati</taxon>
        <taxon>Pseudomonadota</taxon>
        <taxon>Alphaproteobacteria</taxon>
        <taxon>Hyphomicrobiales</taxon>
        <taxon>Rhizobiaceae</taxon>
        <taxon>Rhizobium/Agrobacterium group</taxon>
        <taxon>Rhizobium</taxon>
    </lineage>
</organism>
<evidence type="ECO:0000256" key="1">
    <source>
        <dbReference type="SAM" id="MobiDB-lite"/>
    </source>
</evidence>
<name>A0ABR9IZF6_RHIVS</name>
<proteinExistence type="predicted"/>
<sequence length="132" mass="14470">MGRLPLKVQRTNLNLDPNDNARVSQIVGEKGISKFVRDAVRHQLDRIAPGDEKAGPPYFESDGGHEPRLSLSGRATVFAILQANLDQMQSAFGFADPIDFIHALLGHKPLPNQAAAVIVTEMLGKLYSPERE</sequence>
<evidence type="ECO:0000313" key="3">
    <source>
        <dbReference type="Proteomes" id="UP000620262"/>
    </source>
</evidence>
<dbReference type="RefSeq" id="WP_192732179.1">
    <property type="nucleotide sequence ID" value="NZ_BAAAVL010000010.1"/>
</dbReference>
<feature type="region of interest" description="Disordered" evidence="1">
    <location>
        <begin position="47"/>
        <end position="66"/>
    </location>
</feature>
<dbReference type="EMBL" id="JADBEC010000002">
    <property type="protein sequence ID" value="MBE1508609.1"/>
    <property type="molecule type" value="Genomic_DNA"/>
</dbReference>
<reference evidence="2 3" key="1">
    <citation type="submission" date="2020-10" db="EMBL/GenBank/DDBJ databases">
        <title>Sequencing the genomes of 1000 actinobacteria strains.</title>
        <authorList>
            <person name="Klenk H.-P."/>
        </authorList>
    </citation>
    <scope>NUCLEOTIDE SEQUENCE [LARGE SCALE GENOMIC DNA]</scope>
    <source>
        <strain evidence="2 3">DSM 7307</strain>
    </source>
</reference>
<keyword evidence="3" id="KW-1185">Reference proteome</keyword>
<dbReference type="Proteomes" id="UP000620262">
    <property type="component" value="Unassembled WGS sequence"/>
</dbReference>
<evidence type="ECO:0000313" key="2">
    <source>
        <dbReference type="EMBL" id="MBE1508609.1"/>
    </source>
</evidence>
<protein>
    <submittedName>
        <fullName evidence="2">Uncharacterized protein</fullName>
    </submittedName>
</protein>
<gene>
    <name evidence="2" type="ORF">H4W29_005854</name>
</gene>
<comment type="caution">
    <text evidence="2">The sequence shown here is derived from an EMBL/GenBank/DDBJ whole genome shotgun (WGS) entry which is preliminary data.</text>
</comment>